<feature type="region of interest" description="Disordered" evidence="1">
    <location>
        <begin position="155"/>
        <end position="182"/>
    </location>
</feature>
<dbReference type="Proteomes" id="UP000274822">
    <property type="component" value="Unassembled WGS sequence"/>
</dbReference>
<dbReference type="AlphaFoldDB" id="A0A433QB70"/>
<protein>
    <submittedName>
        <fullName evidence="2">Uncharacterized protein</fullName>
    </submittedName>
</protein>
<gene>
    <name evidence="2" type="ORF">BC938DRAFT_483870</name>
</gene>
<feature type="compositionally biased region" description="Polar residues" evidence="1">
    <location>
        <begin position="155"/>
        <end position="171"/>
    </location>
</feature>
<sequence>HALVCRICCSNYRGHLRFCLSSYLVRCAPHVLCDQARSSQAFFLPHMQDHHKIINNAQYWKHIDALNHSSNLEAYKKYERPREISISEIPANHATSRTISYITALSVEYESRGDLKIFLGAGYYEIWNKNFRGSSSGDPNVVLVSESDATIRATGSENLKRTPTGQLSRVSGDSIGGQEKSGEKVMVRVSSFVHGDR</sequence>
<evidence type="ECO:0000256" key="1">
    <source>
        <dbReference type="SAM" id="MobiDB-lite"/>
    </source>
</evidence>
<proteinExistence type="predicted"/>
<name>A0A433QB70_9FUNG</name>
<evidence type="ECO:0000313" key="3">
    <source>
        <dbReference type="Proteomes" id="UP000274822"/>
    </source>
</evidence>
<evidence type="ECO:0000313" key="2">
    <source>
        <dbReference type="EMBL" id="RUS26979.1"/>
    </source>
</evidence>
<reference evidence="2 3" key="1">
    <citation type="journal article" date="2018" name="New Phytol.">
        <title>Phylogenomics of Endogonaceae and evolution of mycorrhizas within Mucoromycota.</title>
        <authorList>
            <person name="Chang Y."/>
            <person name="Desiro A."/>
            <person name="Na H."/>
            <person name="Sandor L."/>
            <person name="Lipzen A."/>
            <person name="Clum A."/>
            <person name="Barry K."/>
            <person name="Grigoriev I.V."/>
            <person name="Martin F.M."/>
            <person name="Stajich J.E."/>
            <person name="Smith M.E."/>
            <person name="Bonito G."/>
            <person name="Spatafora J.W."/>
        </authorList>
    </citation>
    <scope>NUCLEOTIDE SEQUENCE [LARGE SCALE GENOMIC DNA]</scope>
    <source>
        <strain evidence="2 3">AD002</strain>
    </source>
</reference>
<organism evidence="2 3">
    <name type="scientific">Jimgerdemannia flammicorona</name>
    <dbReference type="NCBI Taxonomy" id="994334"/>
    <lineage>
        <taxon>Eukaryota</taxon>
        <taxon>Fungi</taxon>
        <taxon>Fungi incertae sedis</taxon>
        <taxon>Mucoromycota</taxon>
        <taxon>Mucoromycotina</taxon>
        <taxon>Endogonomycetes</taxon>
        <taxon>Endogonales</taxon>
        <taxon>Endogonaceae</taxon>
        <taxon>Jimgerdemannia</taxon>
    </lineage>
</organism>
<keyword evidence="3" id="KW-1185">Reference proteome</keyword>
<dbReference type="EMBL" id="RBNJ01009286">
    <property type="protein sequence ID" value="RUS26979.1"/>
    <property type="molecule type" value="Genomic_DNA"/>
</dbReference>
<accession>A0A433QB70</accession>
<comment type="caution">
    <text evidence="2">The sequence shown here is derived from an EMBL/GenBank/DDBJ whole genome shotgun (WGS) entry which is preliminary data.</text>
</comment>
<feature type="non-terminal residue" evidence="2">
    <location>
        <position position="1"/>
    </location>
</feature>